<evidence type="ECO:0008006" key="3">
    <source>
        <dbReference type="Google" id="ProtNLM"/>
    </source>
</evidence>
<proteinExistence type="predicted"/>
<evidence type="ECO:0000313" key="1">
    <source>
        <dbReference type="EMBL" id="SIO38988.1"/>
    </source>
</evidence>
<evidence type="ECO:0000313" key="2">
    <source>
        <dbReference type="Proteomes" id="UP000184782"/>
    </source>
</evidence>
<organism evidence="1 2">
    <name type="scientific">Chryseobacterium scophthalmum</name>
    <dbReference type="NCBI Taxonomy" id="59733"/>
    <lineage>
        <taxon>Bacteria</taxon>
        <taxon>Pseudomonadati</taxon>
        <taxon>Bacteroidota</taxon>
        <taxon>Flavobacteriia</taxon>
        <taxon>Flavobacteriales</taxon>
        <taxon>Weeksellaceae</taxon>
        <taxon>Chryseobacterium group</taxon>
        <taxon>Chryseobacterium</taxon>
    </lineage>
</organism>
<dbReference type="EMBL" id="FSRQ01000006">
    <property type="protein sequence ID" value="SIO38988.1"/>
    <property type="molecule type" value="Genomic_DNA"/>
</dbReference>
<dbReference type="Proteomes" id="UP000184782">
    <property type="component" value="Unassembled WGS sequence"/>
</dbReference>
<dbReference type="PROSITE" id="PS51257">
    <property type="entry name" value="PROKAR_LIPOPROTEIN"/>
    <property type="match status" value="1"/>
</dbReference>
<sequence>MGINKLKILVLFIFYSFSLVSCQNKKMEEKYNWSGTISAPQEYPMEIYNGGIISNNFTYPFDAIWGTQNTGWGNEGSKMNVATKKMEIPHQLEFTWYSLVEEKFYTGKWNLDKIKIEQLFKEGFIDTDTGKKQTYTTFKIGLAPKGKLVLWVNAPGVQKEIGSFQAHDTIITKSQAYENAQYMFENDYAKERLKSDFLMTSEVKNRLSTSGYPDPSIYENFRKKYSWKPVVELPSGFKIKKIFFMACNGEYDTYAENQDKKAIPYYLSIVISDFAGKELGANLFFTKDEKYYEENVLKGNNVLPTDFDLTDMYKTFTSFSQTEPVDIIIKVNPENKSADVSLKQKENSIQLKNFISKIY</sequence>
<name>A0A1N6J3N1_9FLAO</name>
<dbReference type="InterPro" id="IPR021326">
    <property type="entry name" value="DUF2931"/>
</dbReference>
<dbReference type="AlphaFoldDB" id="A0A1N6J3N1"/>
<dbReference type="Pfam" id="PF11153">
    <property type="entry name" value="DUF2931"/>
    <property type="match status" value="1"/>
</dbReference>
<dbReference type="OrthoDB" id="5702951at2"/>
<dbReference type="STRING" id="59733.SAMN05421769_4063"/>
<reference evidence="2" key="1">
    <citation type="submission" date="2016-12" db="EMBL/GenBank/DDBJ databases">
        <authorList>
            <person name="Varghese N."/>
            <person name="Submissions S."/>
        </authorList>
    </citation>
    <scope>NUCLEOTIDE SEQUENCE [LARGE SCALE GENOMIC DNA]</scope>
    <source>
        <strain evidence="2">DSM 16779</strain>
    </source>
</reference>
<gene>
    <name evidence="1" type="ORF">SAMN05421769_4063</name>
</gene>
<accession>A0A1N6J3N1</accession>
<protein>
    <recommendedName>
        <fullName evidence="3">DUF2931 family protein</fullName>
    </recommendedName>
</protein>
<keyword evidence="2" id="KW-1185">Reference proteome</keyword>